<evidence type="ECO:0000313" key="8">
    <source>
        <dbReference type="Proteomes" id="UP000029120"/>
    </source>
</evidence>
<keyword evidence="8" id="KW-1185">Reference proteome</keyword>
<evidence type="ECO:0000256" key="5">
    <source>
        <dbReference type="SAM" id="Phobius"/>
    </source>
</evidence>
<dbReference type="Proteomes" id="UP000029120">
    <property type="component" value="Unassembled WGS sequence"/>
</dbReference>
<proteinExistence type="predicted"/>
<dbReference type="Gramene" id="KFK22578">
    <property type="protein sequence ID" value="KFK22578"/>
    <property type="gene ID" value="AALP_AAs48764U000100"/>
</dbReference>
<organism evidence="7 8">
    <name type="scientific">Arabis alpina</name>
    <name type="common">Alpine rock-cress</name>
    <dbReference type="NCBI Taxonomy" id="50452"/>
    <lineage>
        <taxon>Eukaryota</taxon>
        <taxon>Viridiplantae</taxon>
        <taxon>Streptophyta</taxon>
        <taxon>Embryophyta</taxon>
        <taxon>Tracheophyta</taxon>
        <taxon>Spermatophyta</taxon>
        <taxon>Magnoliopsida</taxon>
        <taxon>eudicotyledons</taxon>
        <taxon>Gunneridae</taxon>
        <taxon>Pentapetalae</taxon>
        <taxon>rosids</taxon>
        <taxon>malvids</taxon>
        <taxon>Brassicales</taxon>
        <taxon>Brassicaceae</taxon>
        <taxon>Arabideae</taxon>
        <taxon>Arabis</taxon>
    </lineage>
</organism>
<dbReference type="PANTHER" id="PTHR19229:SF267">
    <property type="entry name" value="ABC TRANSPORTER A FAMILY MEMBER 1"/>
    <property type="match status" value="1"/>
</dbReference>
<dbReference type="GO" id="GO:0016020">
    <property type="term" value="C:membrane"/>
    <property type="evidence" value="ECO:0007669"/>
    <property type="project" value="UniProtKB-SubCell"/>
</dbReference>
<feature type="transmembrane region" description="Helical" evidence="5">
    <location>
        <begin position="126"/>
        <end position="155"/>
    </location>
</feature>
<comment type="subcellular location">
    <subcellularLocation>
        <location evidence="1">Membrane</location>
        <topology evidence="1">Multi-pass membrane protein</topology>
    </subcellularLocation>
</comment>
<reference evidence="8" key="1">
    <citation type="journal article" date="2015" name="Nat. Plants">
        <title>Genome expansion of Arabis alpina linked with retrotransposition and reduced symmetric DNA methylation.</title>
        <authorList>
            <person name="Willing E.M."/>
            <person name="Rawat V."/>
            <person name="Mandakova T."/>
            <person name="Maumus F."/>
            <person name="James G.V."/>
            <person name="Nordstroem K.J."/>
            <person name="Becker C."/>
            <person name="Warthmann N."/>
            <person name="Chica C."/>
            <person name="Szarzynska B."/>
            <person name="Zytnicki M."/>
            <person name="Albani M.C."/>
            <person name="Kiefer C."/>
            <person name="Bergonzi S."/>
            <person name="Castaings L."/>
            <person name="Mateos J.L."/>
            <person name="Berns M.C."/>
            <person name="Bujdoso N."/>
            <person name="Piofczyk T."/>
            <person name="de Lorenzo L."/>
            <person name="Barrero-Sicilia C."/>
            <person name="Mateos I."/>
            <person name="Piednoel M."/>
            <person name="Hagmann J."/>
            <person name="Chen-Min-Tao R."/>
            <person name="Iglesias-Fernandez R."/>
            <person name="Schuster S.C."/>
            <person name="Alonso-Blanco C."/>
            <person name="Roudier F."/>
            <person name="Carbonero P."/>
            <person name="Paz-Ares J."/>
            <person name="Davis S.J."/>
            <person name="Pecinka A."/>
            <person name="Quesneville H."/>
            <person name="Colot V."/>
            <person name="Lysak M.A."/>
            <person name="Weigel D."/>
            <person name="Coupland G."/>
            <person name="Schneeberger K."/>
        </authorList>
    </citation>
    <scope>NUCLEOTIDE SEQUENCE [LARGE SCALE GENOMIC DNA]</scope>
    <source>
        <strain evidence="8">cv. Pajares</strain>
    </source>
</reference>
<feature type="transmembrane region" description="Helical" evidence="5">
    <location>
        <begin position="80"/>
        <end position="106"/>
    </location>
</feature>
<accession>A0A087FY76</accession>
<keyword evidence="2 5" id="KW-0812">Transmembrane</keyword>
<dbReference type="OrthoDB" id="10255969at2759"/>
<dbReference type="InterPro" id="IPR013525">
    <property type="entry name" value="ABC2_TM"/>
</dbReference>
<dbReference type="InterPro" id="IPR026082">
    <property type="entry name" value="ABCA"/>
</dbReference>
<keyword evidence="3 5" id="KW-1133">Transmembrane helix</keyword>
<dbReference type="EMBL" id="KL987810">
    <property type="protein sequence ID" value="KFK22578.1"/>
    <property type="molecule type" value="Genomic_DNA"/>
</dbReference>
<name>A0A087FY76_ARAAL</name>
<dbReference type="PANTHER" id="PTHR19229">
    <property type="entry name" value="ATP-BINDING CASSETTE TRANSPORTER SUBFAMILY A ABCA"/>
    <property type="match status" value="1"/>
</dbReference>
<dbReference type="AlphaFoldDB" id="A0A087FY76"/>
<evidence type="ECO:0000256" key="3">
    <source>
        <dbReference type="ARBA" id="ARBA00022989"/>
    </source>
</evidence>
<sequence>LPFEMPWTLFSPSTIRMVPFPTREYTDDEFQSIVKSVMGLLYLLGFLYPISRLISYSVFEKEQKIREGLYMMGLKDEIFHLSWFITYALVLKIVASLLSPTAFALGSINFADYERAHVGLRWSNTWLASSGVSFFVCLLMMLLDSILYCAIGLYLDKVLPRENGVRYPWNFIFSKCFGRKKNQYHIPGDETFPENIDVSQGEPFDPVIESISLEMRQQELDGRCIQVRNLHKVYASRRGNCCAVNSLRLTLYENQILSLLGMSFLFIKHSRLL</sequence>
<evidence type="ECO:0000256" key="1">
    <source>
        <dbReference type="ARBA" id="ARBA00004141"/>
    </source>
</evidence>
<dbReference type="Pfam" id="PF12698">
    <property type="entry name" value="ABC2_membrane_3"/>
    <property type="match status" value="1"/>
</dbReference>
<evidence type="ECO:0000256" key="4">
    <source>
        <dbReference type="ARBA" id="ARBA00023136"/>
    </source>
</evidence>
<protein>
    <recommendedName>
        <fullName evidence="6">ABC-2 type transporter transmembrane domain-containing protein</fullName>
    </recommendedName>
</protein>
<keyword evidence="4 5" id="KW-0472">Membrane</keyword>
<feature type="non-terminal residue" evidence="7">
    <location>
        <position position="1"/>
    </location>
</feature>
<evidence type="ECO:0000259" key="6">
    <source>
        <dbReference type="Pfam" id="PF12698"/>
    </source>
</evidence>
<gene>
    <name evidence="7" type="ORF">AALP_AAs48764U000100</name>
</gene>
<feature type="transmembrane region" description="Helical" evidence="5">
    <location>
        <begin position="40"/>
        <end position="59"/>
    </location>
</feature>
<dbReference type="GO" id="GO:0005319">
    <property type="term" value="F:lipid transporter activity"/>
    <property type="evidence" value="ECO:0007669"/>
    <property type="project" value="TreeGrafter"/>
</dbReference>
<dbReference type="GO" id="GO:0140359">
    <property type="term" value="F:ABC-type transporter activity"/>
    <property type="evidence" value="ECO:0007669"/>
    <property type="project" value="InterPro"/>
</dbReference>
<evidence type="ECO:0000256" key="2">
    <source>
        <dbReference type="ARBA" id="ARBA00022692"/>
    </source>
</evidence>
<dbReference type="eggNOG" id="KOG0059">
    <property type="taxonomic scope" value="Eukaryota"/>
</dbReference>
<feature type="domain" description="ABC-2 type transporter transmembrane" evidence="6">
    <location>
        <begin position="14"/>
        <end position="157"/>
    </location>
</feature>
<evidence type="ECO:0000313" key="7">
    <source>
        <dbReference type="EMBL" id="KFK22578.1"/>
    </source>
</evidence>